<dbReference type="AlphaFoldDB" id="A0A6C0CMG8"/>
<dbReference type="EMBL" id="MN739461">
    <property type="protein sequence ID" value="QHT05976.1"/>
    <property type="molecule type" value="Genomic_DNA"/>
</dbReference>
<reference evidence="3" key="1">
    <citation type="journal article" date="2020" name="Nature">
        <title>Giant virus diversity and host interactions through global metagenomics.</title>
        <authorList>
            <person name="Schulz F."/>
            <person name="Roux S."/>
            <person name="Paez-Espino D."/>
            <person name="Jungbluth S."/>
            <person name="Walsh D.A."/>
            <person name="Denef V.J."/>
            <person name="McMahon K.D."/>
            <person name="Konstantinidis K.T."/>
            <person name="Eloe-Fadrosh E.A."/>
            <person name="Kyrpides N.C."/>
            <person name="Woyke T."/>
        </authorList>
    </citation>
    <scope>NUCLEOTIDE SEQUENCE</scope>
    <source>
        <strain evidence="3">GVMAG-M-3300021425-14</strain>
    </source>
</reference>
<dbReference type="SUPFAM" id="SSF57850">
    <property type="entry name" value="RING/U-box"/>
    <property type="match status" value="1"/>
</dbReference>
<dbReference type="InterPro" id="IPR013083">
    <property type="entry name" value="Znf_RING/FYVE/PHD"/>
</dbReference>
<feature type="region of interest" description="Disordered" evidence="1">
    <location>
        <begin position="37"/>
        <end position="106"/>
    </location>
</feature>
<name>A0A6C0CMG8_9ZZZZ</name>
<evidence type="ECO:0000256" key="1">
    <source>
        <dbReference type="SAM" id="MobiDB-lite"/>
    </source>
</evidence>
<dbReference type="Pfam" id="PF13639">
    <property type="entry name" value="zf-RING_2"/>
    <property type="match status" value="1"/>
</dbReference>
<protein>
    <recommendedName>
        <fullName evidence="2">RING-type domain-containing protein</fullName>
    </recommendedName>
</protein>
<feature type="compositionally biased region" description="Low complexity" evidence="1">
    <location>
        <begin position="51"/>
        <end position="60"/>
    </location>
</feature>
<sequence length="331" mass="37598">MLSDLIDNTIERQYILMSDTLNILENSRQNARSNHNFFTNGRHVTSHNRSNRYYNYSNRSPIRRRPYRHVPSSNFSVFSPTPPPPPPRSSFIPNVSPPPPPPLSTNTTSLFSNLSGRNVGTQSTLSSLFRNINNNNTNRSFRFTFGEFQPDLTSVPIIPTSEQISNATIIDTFSDISNESEQTRCPIDQHEFDPSDNVMKIIFCGHMFKEHNLRNWFQHSSKCPVCRYDIRDYSNNDISDNDISNNDISDNDISDNDVDIEKNETSNNDVSNNDISNNIINITDINLEVILEDTVRNLTNGPTFDTMVNLANNLANQIIENTDISGTTLTN</sequence>
<evidence type="ECO:0000313" key="3">
    <source>
        <dbReference type="EMBL" id="QHT05976.1"/>
    </source>
</evidence>
<dbReference type="Gene3D" id="3.30.40.10">
    <property type="entry name" value="Zinc/RING finger domain, C3HC4 (zinc finger)"/>
    <property type="match status" value="1"/>
</dbReference>
<accession>A0A6C0CMG8</accession>
<feature type="compositionally biased region" description="Low complexity" evidence="1">
    <location>
        <begin position="69"/>
        <end position="79"/>
    </location>
</feature>
<feature type="domain" description="RING-type" evidence="2">
    <location>
        <begin position="184"/>
        <end position="227"/>
    </location>
</feature>
<organism evidence="3">
    <name type="scientific">viral metagenome</name>
    <dbReference type="NCBI Taxonomy" id="1070528"/>
    <lineage>
        <taxon>unclassified sequences</taxon>
        <taxon>metagenomes</taxon>
        <taxon>organismal metagenomes</taxon>
    </lineage>
</organism>
<proteinExistence type="predicted"/>
<evidence type="ECO:0000259" key="2">
    <source>
        <dbReference type="Pfam" id="PF13639"/>
    </source>
</evidence>
<dbReference type="InterPro" id="IPR001841">
    <property type="entry name" value="Znf_RING"/>
</dbReference>